<keyword evidence="1" id="KW-1133">Transmembrane helix</keyword>
<dbReference type="AlphaFoldDB" id="A0A1Z5KSK6"/>
<accession>A0A1Z5KSK6</accession>
<protein>
    <submittedName>
        <fullName evidence="2">Uncharacterized protein</fullName>
    </submittedName>
</protein>
<proteinExistence type="predicted"/>
<evidence type="ECO:0000256" key="1">
    <source>
        <dbReference type="SAM" id="Phobius"/>
    </source>
</evidence>
<dbReference type="InParanoid" id="A0A1Z5KSK6"/>
<comment type="caution">
    <text evidence="2">The sequence shown here is derived from an EMBL/GenBank/DDBJ whole genome shotgun (WGS) entry which is preliminary data.</text>
</comment>
<gene>
    <name evidence="2" type="ORF">FisN_7Hh332</name>
</gene>
<reference evidence="2 3" key="1">
    <citation type="journal article" date="2015" name="Plant Cell">
        <title>Oil accumulation by the oleaginous diatom Fistulifera solaris as revealed by the genome and transcriptome.</title>
        <authorList>
            <person name="Tanaka T."/>
            <person name="Maeda Y."/>
            <person name="Veluchamy A."/>
            <person name="Tanaka M."/>
            <person name="Abida H."/>
            <person name="Marechal E."/>
            <person name="Bowler C."/>
            <person name="Muto M."/>
            <person name="Sunaga Y."/>
            <person name="Tanaka M."/>
            <person name="Yoshino T."/>
            <person name="Taniguchi T."/>
            <person name="Fukuda Y."/>
            <person name="Nemoto M."/>
            <person name="Matsumoto M."/>
            <person name="Wong P.S."/>
            <person name="Aburatani S."/>
            <person name="Fujibuchi W."/>
        </authorList>
    </citation>
    <scope>NUCLEOTIDE SEQUENCE [LARGE SCALE GENOMIC DNA]</scope>
    <source>
        <strain evidence="2 3">JPCC DA0580</strain>
    </source>
</reference>
<evidence type="ECO:0000313" key="2">
    <source>
        <dbReference type="EMBL" id="GAX29075.1"/>
    </source>
</evidence>
<keyword evidence="3" id="KW-1185">Reference proteome</keyword>
<keyword evidence="1" id="KW-0812">Transmembrane</keyword>
<evidence type="ECO:0000313" key="3">
    <source>
        <dbReference type="Proteomes" id="UP000198406"/>
    </source>
</evidence>
<name>A0A1Z5KSK6_FISSO</name>
<dbReference type="EMBL" id="BDSP01000285">
    <property type="protein sequence ID" value="GAX29075.1"/>
    <property type="molecule type" value="Genomic_DNA"/>
</dbReference>
<organism evidence="2 3">
    <name type="scientific">Fistulifera solaris</name>
    <name type="common">Oleaginous diatom</name>
    <dbReference type="NCBI Taxonomy" id="1519565"/>
    <lineage>
        <taxon>Eukaryota</taxon>
        <taxon>Sar</taxon>
        <taxon>Stramenopiles</taxon>
        <taxon>Ochrophyta</taxon>
        <taxon>Bacillariophyta</taxon>
        <taxon>Bacillariophyceae</taxon>
        <taxon>Bacillariophycidae</taxon>
        <taxon>Naviculales</taxon>
        <taxon>Naviculaceae</taxon>
        <taxon>Fistulifera</taxon>
    </lineage>
</organism>
<dbReference type="Proteomes" id="UP000198406">
    <property type="component" value="Unassembled WGS sequence"/>
</dbReference>
<feature type="transmembrane region" description="Helical" evidence="1">
    <location>
        <begin position="88"/>
        <end position="107"/>
    </location>
</feature>
<sequence length="167" mass="19255">MPTWIESLRMQHEIDMKQYERAHQNVRNQYLHCVLIPIEYGTFILLVSFVLQSAHLRRFPPIFLHHLWYAVHGTIAVLTWVIEPFTWAASAAALYSVVVGVASVVFANDKMKNRRKACVAVLWILSWTIQIGVGHMWLEGNQPNLMTDSISWLSMTQSVLMAWKTCS</sequence>
<feature type="transmembrane region" description="Helical" evidence="1">
    <location>
        <begin position="119"/>
        <end position="138"/>
    </location>
</feature>
<keyword evidence="1" id="KW-0472">Membrane</keyword>
<feature type="transmembrane region" description="Helical" evidence="1">
    <location>
        <begin position="29"/>
        <end position="51"/>
    </location>
</feature>